<dbReference type="CDD" id="cd12797">
    <property type="entry name" value="M23_peptidase"/>
    <property type="match status" value="1"/>
</dbReference>
<dbReference type="Gene3D" id="2.70.70.10">
    <property type="entry name" value="Glucose Permease (Domain IIA)"/>
    <property type="match status" value="1"/>
</dbReference>
<protein>
    <submittedName>
        <fullName evidence="2">M23 family metallopeptidase</fullName>
    </submittedName>
</protein>
<feature type="domain" description="M23ase beta-sheet core" evidence="1">
    <location>
        <begin position="103"/>
        <end position="198"/>
    </location>
</feature>
<evidence type="ECO:0000313" key="2">
    <source>
        <dbReference type="EMBL" id="NLA56166.1"/>
    </source>
</evidence>
<sequence length="209" mass="21553">MSYIGRHRKPSTTSKIQRRLALGALVAGTVTTAGLSSVSTAAATTETAPEIAGLSSAATTAVTEVAQTAPLAQIAEAVAPTPSVVRPTTGTFTSGYGPRWGTMHNGIDIANSIGTPIYAVMAGTVIDSGPASGYGQWIRIRHDDGSITVYGHMETLNVSVGQRVTAGQHIAGMGNRGFSTGSHLHFEIHPAGSGPVDPVPWFGNHGIYF</sequence>
<dbReference type="InterPro" id="IPR050570">
    <property type="entry name" value="Cell_wall_metabolism_enzyme"/>
</dbReference>
<accession>A0A7X6PNG9</accession>
<dbReference type="PANTHER" id="PTHR21666:SF270">
    <property type="entry name" value="MUREIN HYDROLASE ACTIVATOR ENVC"/>
    <property type="match status" value="1"/>
</dbReference>
<dbReference type="InterPro" id="IPR016047">
    <property type="entry name" value="M23ase_b-sheet_dom"/>
</dbReference>
<proteinExistence type="predicted"/>
<dbReference type="Pfam" id="PF01551">
    <property type="entry name" value="Peptidase_M23"/>
    <property type="match status" value="1"/>
</dbReference>
<dbReference type="EMBL" id="JAAZHI010000158">
    <property type="protein sequence ID" value="NLA56166.1"/>
    <property type="molecule type" value="Genomic_DNA"/>
</dbReference>
<dbReference type="GO" id="GO:0004222">
    <property type="term" value="F:metalloendopeptidase activity"/>
    <property type="evidence" value="ECO:0007669"/>
    <property type="project" value="TreeGrafter"/>
</dbReference>
<dbReference type="InterPro" id="IPR011055">
    <property type="entry name" value="Dup_hybrid_motif"/>
</dbReference>
<dbReference type="SUPFAM" id="SSF51261">
    <property type="entry name" value="Duplicated hybrid motif"/>
    <property type="match status" value="1"/>
</dbReference>
<dbReference type="PANTHER" id="PTHR21666">
    <property type="entry name" value="PEPTIDASE-RELATED"/>
    <property type="match status" value="1"/>
</dbReference>
<evidence type="ECO:0000259" key="1">
    <source>
        <dbReference type="Pfam" id="PF01551"/>
    </source>
</evidence>
<gene>
    <name evidence="2" type="ORF">GX859_07710</name>
</gene>
<comment type="caution">
    <text evidence="2">The sequence shown here is derived from an EMBL/GenBank/DDBJ whole genome shotgun (WGS) entry which is preliminary data.</text>
</comment>
<evidence type="ECO:0000313" key="3">
    <source>
        <dbReference type="Proteomes" id="UP000557899"/>
    </source>
</evidence>
<dbReference type="AlphaFoldDB" id="A0A7X6PNG9"/>
<name>A0A7X6PNG9_9CORY</name>
<reference evidence="2 3" key="1">
    <citation type="journal article" date="2020" name="Biotechnol. Biofuels">
        <title>New insights from the biogas microbiome by comprehensive genome-resolved metagenomics of nearly 1600 species originating from multiple anaerobic digesters.</title>
        <authorList>
            <person name="Campanaro S."/>
            <person name="Treu L."/>
            <person name="Rodriguez-R L.M."/>
            <person name="Kovalovszki A."/>
            <person name="Ziels R.M."/>
            <person name="Maus I."/>
            <person name="Zhu X."/>
            <person name="Kougias P.G."/>
            <person name="Basile A."/>
            <person name="Luo G."/>
            <person name="Schluter A."/>
            <person name="Konstantinidis K.T."/>
            <person name="Angelidaki I."/>
        </authorList>
    </citation>
    <scope>NUCLEOTIDE SEQUENCE [LARGE SCALE GENOMIC DNA]</scope>
    <source>
        <strain evidence="2">AS15tlH2ME_198</strain>
    </source>
</reference>
<dbReference type="Proteomes" id="UP000557899">
    <property type="component" value="Unassembled WGS sequence"/>
</dbReference>
<organism evidence="2 3">
    <name type="scientific">Corynebacterium humireducens</name>
    <dbReference type="NCBI Taxonomy" id="1223514"/>
    <lineage>
        <taxon>Bacteria</taxon>
        <taxon>Bacillati</taxon>
        <taxon>Actinomycetota</taxon>
        <taxon>Actinomycetes</taxon>
        <taxon>Mycobacteriales</taxon>
        <taxon>Corynebacteriaceae</taxon>
        <taxon>Corynebacterium</taxon>
    </lineage>
</organism>